<proteinExistence type="predicted"/>
<evidence type="ECO:0000256" key="4">
    <source>
        <dbReference type="SAM" id="SignalP"/>
    </source>
</evidence>
<organism evidence="6 7">
    <name type="scientific">Nonomuraea pusilla</name>
    <dbReference type="NCBI Taxonomy" id="46177"/>
    <lineage>
        <taxon>Bacteria</taxon>
        <taxon>Bacillati</taxon>
        <taxon>Actinomycetota</taxon>
        <taxon>Actinomycetes</taxon>
        <taxon>Streptosporangiales</taxon>
        <taxon>Streptosporangiaceae</taxon>
        <taxon>Nonomuraea</taxon>
    </lineage>
</organism>
<evidence type="ECO:0000256" key="2">
    <source>
        <dbReference type="ARBA" id="ARBA00022889"/>
    </source>
</evidence>
<protein>
    <submittedName>
        <fullName evidence="6">Small secreted domain</fullName>
    </submittedName>
</protein>
<keyword evidence="4" id="KW-0732">Signal</keyword>
<accession>A0A1H8CUT2</accession>
<reference evidence="6 7" key="1">
    <citation type="submission" date="2016-10" db="EMBL/GenBank/DDBJ databases">
        <authorList>
            <person name="de Groot N.N."/>
        </authorList>
    </citation>
    <scope>NUCLEOTIDE SEQUENCE [LARGE SCALE GENOMIC DNA]</scope>
    <source>
        <strain evidence="6 7">DSM 43357</strain>
    </source>
</reference>
<dbReference type="EMBL" id="FOBF01000020">
    <property type="protein sequence ID" value="SEM98746.1"/>
    <property type="molecule type" value="Genomic_DNA"/>
</dbReference>
<keyword evidence="7" id="KW-1185">Reference proteome</keyword>
<dbReference type="PROSITE" id="PS51884">
    <property type="entry name" value="CHAPLIN"/>
    <property type="match status" value="1"/>
</dbReference>
<feature type="domain" description="Chaplin" evidence="5">
    <location>
        <begin position="29"/>
        <end position="69"/>
    </location>
</feature>
<name>A0A1H8CUT2_9ACTN</name>
<evidence type="ECO:0000313" key="6">
    <source>
        <dbReference type="EMBL" id="SEM98746.1"/>
    </source>
</evidence>
<dbReference type="RefSeq" id="WP_055508849.1">
    <property type="nucleotide sequence ID" value="NZ_BBZG01000006.1"/>
</dbReference>
<keyword evidence="2" id="KW-0130">Cell adhesion</keyword>
<sequence length="74" mass="7311">MLKKIMVIAGAAAALSFATPALADDTSGDGGVLSGNQLFVPISAPINVCGNSLAILGVAVSGCKGGSYAAWHRH</sequence>
<keyword evidence="1" id="KW-0134">Cell wall</keyword>
<keyword evidence="3" id="KW-0034">Amyloid</keyword>
<dbReference type="OrthoDB" id="3544424at2"/>
<evidence type="ECO:0000313" key="7">
    <source>
        <dbReference type="Proteomes" id="UP000198953"/>
    </source>
</evidence>
<gene>
    <name evidence="6" type="ORF">SAMN05660976_06543</name>
</gene>
<feature type="chain" id="PRO_5011754874" evidence="4">
    <location>
        <begin position="24"/>
        <end position="74"/>
    </location>
</feature>
<dbReference type="AlphaFoldDB" id="A0A1H8CUT2"/>
<dbReference type="Pfam" id="PF03777">
    <property type="entry name" value="ChpA-C"/>
    <property type="match status" value="1"/>
</dbReference>
<dbReference type="InterPro" id="IPR005528">
    <property type="entry name" value="ChpA-H"/>
</dbReference>
<evidence type="ECO:0000259" key="5">
    <source>
        <dbReference type="PROSITE" id="PS51884"/>
    </source>
</evidence>
<feature type="signal peptide" evidence="4">
    <location>
        <begin position="1"/>
        <end position="23"/>
    </location>
</feature>
<keyword evidence="1" id="KW-0964">Secreted</keyword>
<evidence type="ECO:0000256" key="1">
    <source>
        <dbReference type="ARBA" id="ARBA00022512"/>
    </source>
</evidence>
<evidence type="ECO:0000256" key="3">
    <source>
        <dbReference type="ARBA" id="ARBA00023087"/>
    </source>
</evidence>
<dbReference type="STRING" id="46177.SAMN05660976_06543"/>
<dbReference type="Proteomes" id="UP000198953">
    <property type="component" value="Unassembled WGS sequence"/>
</dbReference>
<dbReference type="GO" id="GO:0007155">
    <property type="term" value="P:cell adhesion"/>
    <property type="evidence" value="ECO:0007669"/>
    <property type="project" value="UniProtKB-KW"/>
</dbReference>